<dbReference type="Proteomes" id="UP001190700">
    <property type="component" value="Unassembled WGS sequence"/>
</dbReference>
<keyword evidence="1" id="KW-1133">Transmembrane helix</keyword>
<reference evidence="2 3" key="1">
    <citation type="journal article" date="2015" name="Genome Biol. Evol.">
        <title>Comparative Genomics of a Bacterivorous Green Alga Reveals Evolutionary Causalities and Consequences of Phago-Mixotrophic Mode of Nutrition.</title>
        <authorList>
            <person name="Burns J.A."/>
            <person name="Paasch A."/>
            <person name="Narechania A."/>
            <person name="Kim E."/>
        </authorList>
    </citation>
    <scope>NUCLEOTIDE SEQUENCE [LARGE SCALE GENOMIC DNA]</scope>
    <source>
        <strain evidence="2 3">PLY_AMNH</strain>
    </source>
</reference>
<proteinExistence type="predicted"/>
<evidence type="ECO:0000313" key="3">
    <source>
        <dbReference type="Proteomes" id="UP001190700"/>
    </source>
</evidence>
<keyword evidence="3" id="KW-1185">Reference proteome</keyword>
<sequence>MQHLAWNLVSSFVFQILSIAGRFATVAASIICLIFLGLLGAAASSSSIRESIALGPLGLSAKRAKPHGLLRVSEFATWQDYTKTLKRSCTQTLDTVDKKLQNSSITMITRKSEVSYALANALDIMKVIFSHERRVYPLGKAISAAITRWFGTACLLGTLDMYYSHSQGKRVLVGFSHTVVKGDTLRGMWFYQKAEYSRCGIWFHSIKTAVERGIRLQEVNFVDVGPSYNGGVADMKEKYGFQNSSNWREMCQYDGPYLEIVPAS</sequence>
<feature type="transmembrane region" description="Helical" evidence="1">
    <location>
        <begin position="12"/>
        <end position="39"/>
    </location>
</feature>
<dbReference type="EMBL" id="LGRX02033853">
    <property type="protein sequence ID" value="KAK3239645.1"/>
    <property type="molecule type" value="Genomic_DNA"/>
</dbReference>
<gene>
    <name evidence="2" type="ORF">CYMTET_50438</name>
</gene>
<comment type="caution">
    <text evidence="2">The sequence shown here is derived from an EMBL/GenBank/DDBJ whole genome shotgun (WGS) entry which is preliminary data.</text>
</comment>
<keyword evidence="1" id="KW-0472">Membrane</keyword>
<name>A0AAE0BPR3_9CHLO</name>
<dbReference type="AlphaFoldDB" id="A0AAE0BPR3"/>
<accession>A0AAE0BPR3</accession>
<evidence type="ECO:0000313" key="2">
    <source>
        <dbReference type="EMBL" id="KAK3239645.1"/>
    </source>
</evidence>
<evidence type="ECO:0000256" key="1">
    <source>
        <dbReference type="SAM" id="Phobius"/>
    </source>
</evidence>
<keyword evidence="1" id="KW-0812">Transmembrane</keyword>
<organism evidence="2 3">
    <name type="scientific">Cymbomonas tetramitiformis</name>
    <dbReference type="NCBI Taxonomy" id="36881"/>
    <lineage>
        <taxon>Eukaryota</taxon>
        <taxon>Viridiplantae</taxon>
        <taxon>Chlorophyta</taxon>
        <taxon>Pyramimonadophyceae</taxon>
        <taxon>Pyramimonadales</taxon>
        <taxon>Pyramimonadaceae</taxon>
        <taxon>Cymbomonas</taxon>
    </lineage>
</organism>
<protein>
    <submittedName>
        <fullName evidence="2">Uncharacterized protein</fullName>
    </submittedName>
</protein>